<evidence type="ECO:0000259" key="2">
    <source>
        <dbReference type="Pfam" id="PF13649"/>
    </source>
</evidence>
<keyword evidence="3" id="KW-0489">Methyltransferase</keyword>
<reference evidence="4" key="1">
    <citation type="journal article" date="2019" name="Int. J. Syst. Evol. Microbiol.">
        <title>The Global Catalogue of Microorganisms (GCM) 10K type strain sequencing project: providing services to taxonomists for standard genome sequencing and annotation.</title>
        <authorList>
            <consortium name="The Broad Institute Genomics Platform"/>
            <consortium name="The Broad Institute Genome Sequencing Center for Infectious Disease"/>
            <person name="Wu L."/>
            <person name="Ma J."/>
        </authorList>
    </citation>
    <scope>NUCLEOTIDE SEQUENCE [LARGE SCALE GENOMIC DNA]</scope>
    <source>
        <strain evidence="4">CCUG 62763</strain>
    </source>
</reference>
<gene>
    <name evidence="3" type="ORF">ACFO3M_02745</name>
</gene>
<proteinExistence type="predicted"/>
<dbReference type="InterPro" id="IPR041698">
    <property type="entry name" value="Methyltransf_25"/>
</dbReference>
<protein>
    <submittedName>
        <fullName evidence="3">Class I SAM-dependent methyltransferase</fullName>
    </submittedName>
</protein>
<keyword evidence="4" id="KW-1185">Reference proteome</keyword>
<dbReference type="GO" id="GO:0008168">
    <property type="term" value="F:methyltransferase activity"/>
    <property type="evidence" value="ECO:0007669"/>
    <property type="project" value="UniProtKB-KW"/>
</dbReference>
<accession>A0ABV9LFK8</accession>
<dbReference type="EMBL" id="JBHSGR010000002">
    <property type="protein sequence ID" value="MFC4692297.1"/>
    <property type="molecule type" value="Genomic_DNA"/>
</dbReference>
<evidence type="ECO:0000313" key="4">
    <source>
        <dbReference type="Proteomes" id="UP001596025"/>
    </source>
</evidence>
<dbReference type="Pfam" id="PF13649">
    <property type="entry name" value="Methyltransf_25"/>
    <property type="match status" value="1"/>
</dbReference>
<keyword evidence="1" id="KW-0808">Transferase</keyword>
<dbReference type="Proteomes" id="UP001596025">
    <property type="component" value="Unassembled WGS sequence"/>
</dbReference>
<dbReference type="Gene3D" id="3.40.50.150">
    <property type="entry name" value="Vaccinia Virus protein VP39"/>
    <property type="match status" value="1"/>
</dbReference>
<dbReference type="CDD" id="cd02440">
    <property type="entry name" value="AdoMet_MTases"/>
    <property type="match status" value="1"/>
</dbReference>
<comment type="caution">
    <text evidence="3">The sequence shown here is derived from an EMBL/GenBank/DDBJ whole genome shotgun (WGS) entry which is preliminary data.</text>
</comment>
<dbReference type="InterPro" id="IPR029063">
    <property type="entry name" value="SAM-dependent_MTases_sf"/>
</dbReference>
<sequence length="278" mass="28312">MTSGTRDGPGTGYVLGDTDPELARLDVLARLYGPATAAWLDSAGLAPGASVVDLGCGPGAAALAAAERVGPTGRVVGVDASDRHLAVARRRAAEAGHAHVEFVRADVTTWSPAGPVDAVLGRLVLLHLPDPVALVARSAALVRPGGVVAFQDVVLTSRAAHPPLPLLTAYDRWLRTALGRLGVPLDAGLRLTGVFRAAGLPDPVLTSAQPLERGGDAAGWAVVAGDVTSLLPAFERTGTATAAEIGPEDFERRLRAEAAAADAVLVNPMLVGAVARVP</sequence>
<organism evidence="3 4">
    <name type="scientific">Geodermatophilus arenarius</name>
    <dbReference type="NCBI Taxonomy" id="1137990"/>
    <lineage>
        <taxon>Bacteria</taxon>
        <taxon>Bacillati</taxon>
        <taxon>Actinomycetota</taxon>
        <taxon>Actinomycetes</taxon>
        <taxon>Geodermatophilales</taxon>
        <taxon>Geodermatophilaceae</taxon>
        <taxon>Geodermatophilus</taxon>
    </lineage>
</organism>
<evidence type="ECO:0000313" key="3">
    <source>
        <dbReference type="EMBL" id="MFC4692297.1"/>
    </source>
</evidence>
<evidence type="ECO:0000256" key="1">
    <source>
        <dbReference type="ARBA" id="ARBA00022679"/>
    </source>
</evidence>
<dbReference type="RefSeq" id="WP_387986039.1">
    <property type="nucleotide sequence ID" value="NZ_JBHSGR010000002.1"/>
</dbReference>
<dbReference type="SUPFAM" id="SSF53335">
    <property type="entry name" value="S-adenosyl-L-methionine-dependent methyltransferases"/>
    <property type="match status" value="1"/>
</dbReference>
<dbReference type="GO" id="GO:0032259">
    <property type="term" value="P:methylation"/>
    <property type="evidence" value="ECO:0007669"/>
    <property type="project" value="UniProtKB-KW"/>
</dbReference>
<dbReference type="PANTHER" id="PTHR43861">
    <property type="entry name" value="TRANS-ACONITATE 2-METHYLTRANSFERASE-RELATED"/>
    <property type="match status" value="1"/>
</dbReference>
<feature type="domain" description="Methyltransferase" evidence="2">
    <location>
        <begin position="51"/>
        <end position="146"/>
    </location>
</feature>
<name>A0ABV9LFK8_9ACTN</name>